<dbReference type="Proteomes" id="UP000054549">
    <property type="component" value="Unassembled WGS sequence"/>
</dbReference>
<name>A0A0C2SUP5_AMAMK</name>
<protein>
    <submittedName>
        <fullName evidence="1">Uncharacterized protein</fullName>
    </submittedName>
</protein>
<accession>A0A0C2SUP5</accession>
<organism evidence="1 2">
    <name type="scientific">Amanita muscaria (strain Koide BX008)</name>
    <dbReference type="NCBI Taxonomy" id="946122"/>
    <lineage>
        <taxon>Eukaryota</taxon>
        <taxon>Fungi</taxon>
        <taxon>Dikarya</taxon>
        <taxon>Basidiomycota</taxon>
        <taxon>Agaricomycotina</taxon>
        <taxon>Agaricomycetes</taxon>
        <taxon>Agaricomycetidae</taxon>
        <taxon>Agaricales</taxon>
        <taxon>Pluteineae</taxon>
        <taxon>Amanitaceae</taxon>
        <taxon>Amanita</taxon>
    </lineage>
</organism>
<dbReference type="HOGENOM" id="CLU_1981084_0_0_1"/>
<dbReference type="AlphaFoldDB" id="A0A0C2SUP5"/>
<keyword evidence="2" id="KW-1185">Reference proteome</keyword>
<sequence length="126" mass="14176">MVVNVLSYGLSSFSNIRGSSQTQHSIQPLPPFLPTDAWASLVGVAPVSWLEKKVFINWTSPTYLLSFSESMENDAPMTRAASVYRTHAYGPRSRDASPRPYQQHFHLGATIWSQINETGQIKTFWT</sequence>
<dbReference type="InParanoid" id="A0A0C2SUP5"/>
<evidence type="ECO:0000313" key="2">
    <source>
        <dbReference type="Proteomes" id="UP000054549"/>
    </source>
</evidence>
<reference evidence="1 2" key="1">
    <citation type="submission" date="2014-04" db="EMBL/GenBank/DDBJ databases">
        <title>Evolutionary Origins and Diversification of the Mycorrhizal Mutualists.</title>
        <authorList>
            <consortium name="DOE Joint Genome Institute"/>
            <consortium name="Mycorrhizal Genomics Consortium"/>
            <person name="Kohler A."/>
            <person name="Kuo A."/>
            <person name="Nagy L.G."/>
            <person name="Floudas D."/>
            <person name="Copeland A."/>
            <person name="Barry K.W."/>
            <person name="Cichocki N."/>
            <person name="Veneault-Fourrey C."/>
            <person name="LaButti K."/>
            <person name="Lindquist E.A."/>
            <person name="Lipzen A."/>
            <person name="Lundell T."/>
            <person name="Morin E."/>
            <person name="Murat C."/>
            <person name="Riley R."/>
            <person name="Ohm R."/>
            <person name="Sun H."/>
            <person name="Tunlid A."/>
            <person name="Henrissat B."/>
            <person name="Grigoriev I.V."/>
            <person name="Hibbett D.S."/>
            <person name="Martin F."/>
        </authorList>
    </citation>
    <scope>NUCLEOTIDE SEQUENCE [LARGE SCALE GENOMIC DNA]</scope>
    <source>
        <strain evidence="1 2">Koide BX008</strain>
    </source>
</reference>
<dbReference type="EMBL" id="KN818233">
    <property type="protein sequence ID" value="KIL67150.1"/>
    <property type="molecule type" value="Genomic_DNA"/>
</dbReference>
<gene>
    <name evidence="1" type="ORF">M378DRAFT_330301</name>
</gene>
<proteinExistence type="predicted"/>
<evidence type="ECO:0000313" key="1">
    <source>
        <dbReference type="EMBL" id="KIL67150.1"/>
    </source>
</evidence>